<evidence type="ECO:0000313" key="3">
    <source>
        <dbReference type="EMBL" id="MBC8561338.1"/>
    </source>
</evidence>
<dbReference type="InterPro" id="IPR043775">
    <property type="entry name" value="DUF5717_N"/>
</dbReference>
<evidence type="ECO:0000313" key="4">
    <source>
        <dbReference type="Proteomes" id="UP000606193"/>
    </source>
</evidence>
<evidence type="ECO:0000259" key="1">
    <source>
        <dbReference type="Pfam" id="PF18983"/>
    </source>
</evidence>
<dbReference type="Proteomes" id="UP000606193">
    <property type="component" value="Unassembled WGS sequence"/>
</dbReference>
<organism evidence="3 4">
    <name type="scientific">Jutongia huaianensis</name>
    <dbReference type="NCBI Taxonomy" id="2763668"/>
    <lineage>
        <taxon>Bacteria</taxon>
        <taxon>Bacillati</taxon>
        <taxon>Bacillota</taxon>
        <taxon>Clostridia</taxon>
        <taxon>Lachnospirales</taxon>
        <taxon>Lachnospiraceae</taxon>
        <taxon>Jutongia</taxon>
    </lineage>
</organism>
<reference evidence="3 4" key="1">
    <citation type="submission" date="2020-08" db="EMBL/GenBank/DDBJ databases">
        <title>Genome public.</title>
        <authorList>
            <person name="Liu C."/>
            <person name="Sun Q."/>
        </authorList>
    </citation>
    <scope>NUCLEOTIDE SEQUENCE [LARGE SCALE GENOMIC DNA]</scope>
    <source>
        <strain evidence="3 4">NSJ-37</strain>
    </source>
</reference>
<dbReference type="EMBL" id="JACRSX010000001">
    <property type="protein sequence ID" value="MBC8561338.1"/>
    <property type="molecule type" value="Genomic_DNA"/>
</dbReference>
<feature type="domain" description="DUF5717" evidence="1">
    <location>
        <begin position="878"/>
        <end position="1179"/>
    </location>
</feature>
<gene>
    <name evidence="3" type="ORF">H8704_01605</name>
</gene>
<accession>A0ABR7MZW4</accession>
<comment type="caution">
    <text evidence="3">The sequence shown here is derived from an EMBL/GenBank/DDBJ whole genome shotgun (WGS) entry which is preliminary data.</text>
</comment>
<keyword evidence="4" id="KW-1185">Reference proteome</keyword>
<proteinExistence type="predicted"/>
<dbReference type="Pfam" id="PF18983">
    <property type="entry name" value="DUF5717"/>
    <property type="match status" value="1"/>
</dbReference>
<evidence type="ECO:0000259" key="2">
    <source>
        <dbReference type="Pfam" id="PF18984"/>
    </source>
</evidence>
<dbReference type="Pfam" id="PF18984">
    <property type="entry name" value="DUF5717_N"/>
    <property type="match status" value="1"/>
</dbReference>
<sequence length="1195" mass="139856">MKEKIDQYAKGIFEYHMPEVVLGTSELSVTVDAGEIVQGSFRISNSKGRSMRGIVCTDCSGMILEKESFSGQENDISFAFRGTYYQPGDIIKGEFQILSDCGVAVLPFTVTVTVPYCETSAGRIRDLNQFTELVKSHYMEALRIFQSPAFERIFLQEKEIYLERYRGLLKGNDKSMALEEFLIAAHKKTPVQLSVEKRELQYPKCENIFADKIVLHKDTWGYGEYEVKSDAPFVRFERSCIRTTDFTGDIYELVLVINPDCMAIGHNFARITISSARQQLELKVIARRYCMSDEERRRQIQQQKDVWNLYRSFLYYQAGKMSRKDFIASAEKSVNSLDQPDQTGSRYQWLVRVFRIYLALQTHKEEAFHLEMTQLEERLLEIREQEPLLYCAYYYLMYLWKPEAAERAGALSRVRECYQNGHSHWLILWFLLQMDDSYQISVKRQEAILQQIEAGCHSPLLYLELCRLYNNTPELVLELTEAKAQALHWGLSNRILEEELQFRYAYLISRTRDFTGVMMGDLYRMYEARPSDDLLTMICQLLMRERRVSPEDVKWYRLGIEHNLKITDLYENYIYALEETPDMVLPNRVLLYFSYNNQLNATKKAMLYAYVIRHKDRDQTMYDSYKASMEKFALEQLEQGRVNDDLSVIYEEFIREDMINEQIASALPSILFAREIRCSDPRIAGVVVRHRELQQEETAAFVKGKAMISVFTPEPQIFLTDREGRRYASSIGYTVHRMVHLDHLVEKCLPFVGDNVRVLLYLYQRVVQENRSGEDISQLRRRVLGIAGLDSHFRKSLFAIQMQYYFDNFQGELLDTELEHMDWENILPRDRSRFMEYCAVRHRYEKGMEGLLLFGWNGIDPKKLLKIAGHAFVAAEEDKTLTKLAWHIFKGGEFDKPLLVYLCDHYSGTIPEMVKLWTACREFGIDIQILSERLLAQILFTDQMVPEAYPVFFYYEEQGFNKKLIRAFLKRTAYRYLVHGDKLPDEIFESFYQHVQVEENRPCLLAVLKHLSGRGMLTGGEAVFVDYNLHQLYEKDIVLPYFQAFKDKLSLPDTLLKEQYVDYTADPEHDVKIRYTYIVDDQRQAPVTETMRNVFEGIRVRGFILFQDETVEYEIIETDAGGHEKKTEPARLVYIDQMRGMEGVSGYQMLNKMLMKQRGGEDALLDQMQEYAEKRAIVNFLMKPDDGGIGKNDRG</sequence>
<protein>
    <submittedName>
        <fullName evidence="3">Uncharacterized protein</fullName>
    </submittedName>
</protein>
<dbReference type="RefSeq" id="WP_249297024.1">
    <property type="nucleotide sequence ID" value="NZ_JACRSX010000001.1"/>
</dbReference>
<feature type="domain" description="DUF5717" evidence="2">
    <location>
        <begin position="1"/>
        <end position="872"/>
    </location>
</feature>
<name>A0ABR7MZW4_9FIRM</name>
<dbReference type="InterPro" id="IPR043774">
    <property type="entry name" value="DUF5717_C"/>
</dbReference>